<dbReference type="OrthoDB" id="1293668at2759"/>
<evidence type="ECO:0000256" key="1">
    <source>
        <dbReference type="SAM" id="MobiDB-lite"/>
    </source>
</evidence>
<name>A0A2G2WBH9_CAPBA</name>
<dbReference type="AlphaFoldDB" id="A0A2G2WBH9"/>
<dbReference type="EMBL" id="MLFT02000007">
    <property type="protein sequence ID" value="PHT42616.1"/>
    <property type="molecule type" value="Genomic_DNA"/>
</dbReference>
<feature type="compositionally biased region" description="Low complexity" evidence="1">
    <location>
        <begin position="21"/>
        <end position="32"/>
    </location>
</feature>
<proteinExistence type="predicted"/>
<dbReference type="STRING" id="33114.A0A2G2WBH9"/>
<comment type="caution">
    <text evidence="2">The sequence shown here is derived from an EMBL/GenBank/DDBJ whole genome shotgun (WGS) entry which is preliminary data.</text>
</comment>
<reference evidence="3" key="2">
    <citation type="journal article" date="2017" name="J. Anim. Genet.">
        <title>Multiple reference genome sequences of hot pepper reveal the massive evolution of plant disease resistance genes by retroduplication.</title>
        <authorList>
            <person name="Kim S."/>
            <person name="Park J."/>
            <person name="Yeom S.-I."/>
            <person name="Kim Y.-M."/>
            <person name="Seo E."/>
            <person name="Kim K.-T."/>
            <person name="Kim M.-S."/>
            <person name="Lee J.M."/>
            <person name="Cheong K."/>
            <person name="Shin H.-S."/>
            <person name="Kim S.-B."/>
            <person name="Han K."/>
            <person name="Lee J."/>
            <person name="Park M."/>
            <person name="Lee H.-A."/>
            <person name="Lee H.-Y."/>
            <person name="Lee Y."/>
            <person name="Oh S."/>
            <person name="Lee J.H."/>
            <person name="Choi E."/>
            <person name="Choi E."/>
            <person name="Lee S.E."/>
            <person name="Jeon J."/>
            <person name="Kim H."/>
            <person name="Choi G."/>
            <person name="Song H."/>
            <person name="Lee J."/>
            <person name="Lee S.-C."/>
            <person name="Kwon J.-K."/>
            <person name="Lee H.-Y."/>
            <person name="Koo N."/>
            <person name="Hong Y."/>
            <person name="Kim R.W."/>
            <person name="Kang W.-H."/>
            <person name="Huh J.H."/>
            <person name="Kang B.-C."/>
            <person name="Yang T.-J."/>
            <person name="Lee Y.-H."/>
            <person name="Bennetzen J.L."/>
            <person name="Choi D."/>
        </authorList>
    </citation>
    <scope>NUCLEOTIDE SEQUENCE [LARGE SCALE GENOMIC DNA]</scope>
    <source>
        <strain evidence="3">cv. PBC81</strain>
    </source>
</reference>
<feature type="region of interest" description="Disordered" evidence="1">
    <location>
        <begin position="1"/>
        <end position="50"/>
    </location>
</feature>
<accession>A0A2G2WBH9</accession>
<feature type="compositionally biased region" description="Polar residues" evidence="1">
    <location>
        <begin position="33"/>
        <end position="43"/>
    </location>
</feature>
<evidence type="ECO:0000313" key="2">
    <source>
        <dbReference type="EMBL" id="PHT42616.1"/>
    </source>
</evidence>
<gene>
    <name evidence="2" type="ORF">CQW23_16641</name>
</gene>
<evidence type="ECO:0000313" key="3">
    <source>
        <dbReference type="Proteomes" id="UP000224567"/>
    </source>
</evidence>
<sequence length="121" mass="13821">MQNLWHAPVASSSQTHFPGASRINIENNRNSRTQNSSISTENSKLQDDEDDDAQHGFIFYDEDMSYEALLALQERIGDVETGLKKKVISALLMQHRYQSTKMNDFSDSTAFAWDLMMLETN</sequence>
<organism evidence="2 3">
    <name type="scientific">Capsicum baccatum</name>
    <name type="common">Peruvian pepper</name>
    <dbReference type="NCBI Taxonomy" id="33114"/>
    <lineage>
        <taxon>Eukaryota</taxon>
        <taxon>Viridiplantae</taxon>
        <taxon>Streptophyta</taxon>
        <taxon>Embryophyta</taxon>
        <taxon>Tracheophyta</taxon>
        <taxon>Spermatophyta</taxon>
        <taxon>Magnoliopsida</taxon>
        <taxon>eudicotyledons</taxon>
        <taxon>Gunneridae</taxon>
        <taxon>Pentapetalae</taxon>
        <taxon>asterids</taxon>
        <taxon>lamiids</taxon>
        <taxon>Solanales</taxon>
        <taxon>Solanaceae</taxon>
        <taxon>Solanoideae</taxon>
        <taxon>Capsiceae</taxon>
        <taxon>Capsicum</taxon>
    </lineage>
</organism>
<keyword evidence="3" id="KW-1185">Reference proteome</keyword>
<protein>
    <submittedName>
        <fullName evidence="2">Uncharacterized protein</fullName>
    </submittedName>
</protein>
<dbReference type="Proteomes" id="UP000224567">
    <property type="component" value="Unassembled WGS sequence"/>
</dbReference>
<reference evidence="2 3" key="1">
    <citation type="journal article" date="2017" name="Genome Biol.">
        <title>New reference genome sequences of hot pepper reveal the massive evolution of plant disease-resistance genes by retroduplication.</title>
        <authorList>
            <person name="Kim S."/>
            <person name="Park J."/>
            <person name="Yeom S.I."/>
            <person name="Kim Y.M."/>
            <person name="Seo E."/>
            <person name="Kim K.T."/>
            <person name="Kim M.S."/>
            <person name="Lee J.M."/>
            <person name="Cheong K."/>
            <person name="Shin H.S."/>
            <person name="Kim S.B."/>
            <person name="Han K."/>
            <person name="Lee J."/>
            <person name="Park M."/>
            <person name="Lee H.A."/>
            <person name="Lee H.Y."/>
            <person name="Lee Y."/>
            <person name="Oh S."/>
            <person name="Lee J.H."/>
            <person name="Choi E."/>
            <person name="Choi E."/>
            <person name="Lee S.E."/>
            <person name="Jeon J."/>
            <person name="Kim H."/>
            <person name="Choi G."/>
            <person name="Song H."/>
            <person name="Lee J."/>
            <person name="Lee S.C."/>
            <person name="Kwon J.K."/>
            <person name="Lee H.Y."/>
            <person name="Koo N."/>
            <person name="Hong Y."/>
            <person name="Kim R.W."/>
            <person name="Kang W.H."/>
            <person name="Huh J.H."/>
            <person name="Kang B.C."/>
            <person name="Yang T.J."/>
            <person name="Lee Y.H."/>
            <person name="Bennetzen J.L."/>
            <person name="Choi D."/>
        </authorList>
    </citation>
    <scope>NUCLEOTIDE SEQUENCE [LARGE SCALE GENOMIC DNA]</scope>
    <source>
        <strain evidence="3">cv. PBC81</strain>
    </source>
</reference>